<dbReference type="Proteomes" id="UP000507470">
    <property type="component" value="Unassembled WGS sequence"/>
</dbReference>
<evidence type="ECO:0000313" key="1">
    <source>
        <dbReference type="EMBL" id="CAC5412881.1"/>
    </source>
</evidence>
<dbReference type="EMBL" id="CACVKT020008115">
    <property type="protein sequence ID" value="CAC5412881.1"/>
    <property type="molecule type" value="Genomic_DNA"/>
</dbReference>
<accession>A0A6J8E1J6</accession>
<sequence>MKDKPLNEMLKVESVSILMRLLRDFGRNTLPLLSRKVPFIQKQFVAATIVSLREIVNEDFHVIVEPRNQVERLLARKDTDIHMYENYSLYFNRIAVLLNLQEPNMHGEARLLDPMGNIKKDMGLISSEEYHYTNDIKFLERMKYQFYQSCGRNTECIICIFSHHVPCTLKTHQCARLIDEFSKRTNEFLIISYEEVFYDTDEDEAWNILSHNSNIFCLHPFYFCPPKKSDKNIETYLLPWDEEEEPVCRRISRRLIRGLSNKRYRTEKKKRKSFCRHSEVLEFHVHEEI</sequence>
<evidence type="ECO:0000313" key="2">
    <source>
        <dbReference type="Proteomes" id="UP000507470"/>
    </source>
</evidence>
<dbReference type="OrthoDB" id="10294918at2759"/>
<protein>
    <submittedName>
        <fullName evidence="1">Uncharacterized protein</fullName>
    </submittedName>
</protein>
<dbReference type="AlphaFoldDB" id="A0A6J8E1J6"/>
<reference evidence="1 2" key="1">
    <citation type="submission" date="2020-06" db="EMBL/GenBank/DDBJ databases">
        <authorList>
            <person name="Li R."/>
            <person name="Bekaert M."/>
        </authorList>
    </citation>
    <scope>NUCLEOTIDE SEQUENCE [LARGE SCALE GENOMIC DNA]</scope>
    <source>
        <strain evidence="2">wild</strain>
    </source>
</reference>
<name>A0A6J8E1J6_MYTCO</name>
<keyword evidence="2" id="KW-1185">Reference proteome</keyword>
<organism evidence="1 2">
    <name type="scientific">Mytilus coruscus</name>
    <name type="common">Sea mussel</name>
    <dbReference type="NCBI Taxonomy" id="42192"/>
    <lineage>
        <taxon>Eukaryota</taxon>
        <taxon>Metazoa</taxon>
        <taxon>Spiralia</taxon>
        <taxon>Lophotrochozoa</taxon>
        <taxon>Mollusca</taxon>
        <taxon>Bivalvia</taxon>
        <taxon>Autobranchia</taxon>
        <taxon>Pteriomorphia</taxon>
        <taxon>Mytilida</taxon>
        <taxon>Mytiloidea</taxon>
        <taxon>Mytilidae</taxon>
        <taxon>Mytilinae</taxon>
        <taxon>Mytilus</taxon>
    </lineage>
</organism>
<proteinExistence type="predicted"/>
<gene>
    <name evidence="1" type="ORF">MCOR_45851</name>
</gene>